<reference evidence="1 2" key="1">
    <citation type="submission" date="2007-03" db="EMBL/GenBank/DDBJ databases">
        <authorList>
            <person name="Heidelberg J."/>
        </authorList>
    </citation>
    <scope>NUCLEOTIDE SEQUENCE [LARGE SCALE GENOMIC DNA]</scope>
    <source>
        <strain evidence="2">ATCC 39541 / Classical Ogawa 395 / O395</strain>
    </source>
</reference>
<evidence type="ECO:0000313" key="1">
    <source>
        <dbReference type="EMBL" id="ABQ18529.1"/>
    </source>
</evidence>
<protein>
    <submittedName>
        <fullName evidence="1">Uncharacterized protein</fullName>
    </submittedName>
</protein>
<sequence>MNDFAITVYRDSLVEMLKDEGFPVDQIPNFLAAFSEFKIEGEDVVQIHFERAMLANHNYTCTVPKLTSHLFLLGWWCFWVVVFNQTTVGSSHFQAAGAIRSLTFLASCTSNKKLAKRMAEWWEECQPVIGTSLEVF</sequence>
<organism evidence="1 2">
    <name type="scientific">Vibrio cholerae serotype O1 (strain ATCC 39541 / Classical Ogawa 395 / O395)</name>
    <dbReference type="NCBI Taxonomy" id="345073"/>
    <lineage>
        <taxon>Bacteria</taxon>
        <taxon>Pseudomonadati</taxon>
        <taxon>Pseudomonadota</taxon>
        <taxon>Gammaproteobacteria</taxon>
        <taxon>Vibrionales</taxon>
        <taxon>Vibrionaceae</taxon>
        <taxon>Vibrio</taxon>
    </lineage>
</organism>
<dbReference type="KEGG" id="vco:VC0395_1071"/>
<dbReference type="RefSeq" id="WP_000997543.1">
    <property type="nucleotide sequence ID" value="NC_009456.1"/>
</dbReference>
<accession>A0A0H3ADX9</accession>
<name>A0A0H3ADX9_VIBC3</name>
<evidence type="ECO:0000313" key="2">
    <source>
        <dbReference type="Proteomes" id="UP000000249"/>
    </source>
</evidence>
<dbReference type="OrthoDB" id="5874739at2"/>
<dbReference type="AlphaFoldDB" id="A0A0H3ADX9"/>
<dbReference type="eggNOG" id="ENOG5031FZF">
    <property type="taxonomic scope" value="Bacteria"/>
</dbReference>
<dbReference type="PATRIC" id="fig|345073.21.peg.2956"/>
<proteinExistence type="predicted"/>
<gene>
    <name evidence="1" type="ordered locus">VC0395_1071</name>
</gene>
<dbReference type="Proteomes" id="UP000000249">
    <property type="component" value="Chromosome 2"/>
</dbReference>
<dbReference type="KEGG" id="vcr:VC395_A0197"/>
<dbReference type="EMBL" id="CP000626">
    <property type="protein sequence ID" value="ABQ18529.1"/>
    <property type="molecule type" value="Genomic_DNA"/>
</dbReference>